<dbReference type="InterPro" id="IPR046378">
    <property type="entry name" value="DAXX_histone-bd"/>
</dbReference>
<evidence type="ECO:0000256" key="19">
    <source>
        <dbReference type="ARBA" id="ARBA00023186"/>
    </source>
</evidence>
<keyword evidence="28" id="KW-1185">Reference proteome</keyword>
<keyword evidence="17 23" id="KW-0175">Coiled coil</keyword>
<feature type="compositionally biased region" description="Polar residues" evidence="24">
    <location>
        <begin position="559"/>
        <end position="574"/>
    </location>
</feature>
<feature type="region of interest" description="Disordered" evidence="24">
    <location>
        <begin position="15"/>
        <end position="56"/>
    </location>
</feature>
<feature type="coiled-coil region" evidence="23">
    <location>
        <begin position="211"/>
        <end position="241"/>
    </location>
</feature>
<evidence type="ECO:0000256" key="4">
    <source>
        <dbReference type="ARBA" id="ARBA00004604"/>
    </source>
</evidence>
<proteinExistence type="inferred from homology"/>
<feature type="region of interest" description="Disordered" evidence="24">
    <location>
        <begin position="155"/>
        <end position="206"/>
    </location>
</feature>
<evidence type="ECO:0000256" key="17">
    <source>
        <dbReference type="ARBA" id="ARBA00023054"/>
    </source>
</evidence>
<dbReference type="Pfam" id="PF20920">
    <property type="entry name" value="DAXX_hist_bd"/>
    <property type="match status" value="1"/>
</dbReference>
<evidence type="ECO:0000256" key="22">
    <source>
        <dbReference type="ARBA" id="ARBA00029641"/>
    </source>
</evidence>
<dbReference type="GO" id="GO:0005730">
    <property type="term" value="C:nucleolus"/>
    <property type="evidence" value="ECO:0007669"/>
    <property type="project" value="UniProtKB-SubCell"/>
</dbReference>
<keyword evidence="15" id="KW-0156">Chromatin regulator</keyword>
<feature type="region of interest" description="Disordered" evidence="24">
    <location>
        <begin position="406"/>
        <end position="735"/>
    </location>
</feature>
<dbReference type="GO" id="GO:0050681">
    <property type="term" value="F:nuclear androgen receptor binding"/>
    <property type="evidence" value="ECO:0007669"/>
    <property type="project" value="TreeGrafter"/>
</dbReference>
<dbReference type="GO" id="GO:0042393">
    <property type="term" value="F:histone binding"/>
    <property type="evidence" value="ECO:0007669"/>
    <property type="project" value="InterPro"/>
</dbReference>
<keyword evidence="12" id="KW-0597">Phosphoprotein</keyword>
<dbReference type="FunFam" id="1.20.58.2170:FF:000001">
    <property type="entry name" value="Death domain-associated protein 6"/>
    <property type="match status" value="1"/>
</dbReference>
<gene>
    <name evidence="27" type="ORF">AGOR_G00044060</name>
</gene>
<feature type="domain" description="Daxx N-terminal Rassf1C-interacting" evidence="25">
    <location>
        <begin position="54"/>
        <end position="153"/>
    </location>
</feature>
<dbReference type="PANTHER" id="PTHR12766">
    <property type="entry name" value="DEATH DOMAIN-ASSOCIATED PROTEIN 6 DAXX"/>
    <property type="match status" value="1"/>
</dbReference>
<feature type="compositionally biased region" description="Basic and acidic residues" evidence="24">
    <location>
        <begin position="576"/>
        <end position="595"/>
    </location>
</feature>
<dbReference type="GO" id="GO:0000775">
    <property type="term" value="C:chromosome, centromeric region"/>
    <property type="evidence" value="ECO:0007669"/>
    <property type="project" value="UniProtKB-SubCell"/>
</dbReference>
<dbReference type="Proteomes" id="UP000829720">
    <property type="component" value="Unassembled WGS sequence"/>
</dbReference>
<feature type="compositionally biased region" description="Low complexity" evidence="24">
    <location>
        <begin position="707"/>
        <end position="716"/>
    </location>
</feature>
<feature type="domain" description="Daxx histone-binding" evidence="26">
    <location>
        <begin position="319"/>
        <end position="404"/>
    </location>
</feature>
<evidence type="ECO:0000256" key="21">
    <source>
        <dbReference type="ARBA" id="ARBA00023328"/>
    </source>
</evidence>
<evidence type="ECO:0000256" key="2">
    <source>
        <dbReference type="ARBA" id="ARBA00004496"/>
    </source>
</evidence>
<evidence type="ECO:0000313" key="28">
    <source>
        <dbReference type="Proteomes" id="UP000829720"/>
    </source>
</evidence>
<feature type="compositionally biased region" description="Basic and acidic residues" evidence="24">
    <location>
        <begin position="413"/>
        <end position="455"/>
    </location>
</feature>
<keyword evidence="21" id="KW-0137">Centromere</keyword>
<evidence type="ECO:0000256" key="7">
    <source>
        <dbReference type="ARBA" id="ARBA00019298"/>
    </source>
</evidence>
<evidence type="ECO:0000256" key="13">
    <source>
        <dbReference type="ARBA" id="ARBA00022703"/>
    </source>
</evidence>
<dbReference type="OrthoDB" id="7492809at2759"/>
<feature type="compositionally biased region" description="Polar residues" evidence="24">
    <location>
        <begin position="691"/>
        <end position="700"/>
    </location>
</feature>
<keyword evidence="8" id="KW-0158">Chromosome</keyword>
<comment type="subcellular location">
    <subcellularLocation>
        <location evidence="3">Chromosome</location>
        <location evidence="3">Centromere</location>
    </subcellularLocation>
    <subcellularLocation>
        <location evidence="2">Cytoplasm</location>
    </subcellularLocation>
    <subcellularLocation>
        <location evidence="1">Nucleus</location>
        <location evidence="1">PML body</location>
    </subcellularLocation>
    <subcellularLocation>
        <location evidence="4">Nucleus</location>
        <location evidence="4">Nucleolus</location>
    </subcellularLocation>
    <subcellularLocation>
        <location evidence="5">Nucleus</location>
        <location evidence="5">Nucleoplasm</location>
    </subcellularLocation>
</comment>
<dbReference type="Pfam" id="PF03344">
    <property type="entry name" value="Daxx"/>
    <property type="match status" value="1"/>
</dbReference>
<evidence type="ECO:0000256" key="14">
    <source>
        <dbReference type="ARBA" id="ARBA00022843"/>
    </source>
</evidence>
<accession>A0A8T3DYH6</accession>
<name>A0A8T3DYH6_9TELE</name>
<evidence type="ECO:0000256" key="8">
    <source>
        <dbReference type="ARBA" id="ARBA00022454"/>
    </source>
</evidence>
<dbReference type="PANTHER" id="PTHR12766:SF7">
    <property type="entry name" value="DEATH DOMAIN-ASSOCIATED PROTEIN 6"/>
    <property type="match status" value="1"/>
</dbReference>
<evidence type="ECO:0000256" key="15">
    <source>
        <dbReference type="ARBA" id="ARBA00022853"/>
    </source>
</evidence>
<feature type="compositionally biased region" description="Pro residues" evidence="24">
    <location>
        <begin position="160"/>
        <end position="171"/>
    </location>
</feature>
<evidence type="ECO:0000256" key="6">
    <source>
        <dbReference type="ARBA" id="ARBA00008592"/>
    </source>
</evidence>
<evidence type="ECO:0000256" key="10">
    <source>
        <dbReference type="ARBA" id="ARBA00022491"/>
    </source>
</evidence>
<feature type="compositionally biased region" description="Low complexity" evidence="24">
    <location>
        <begin position="725"/>
        <end position="735"/>
    </location>
</feature>
<keyword evidence="14" id="KW-0832">Ubl conjugation</keyword>
<evidence type="ECO:0000256" key="3">
    <source>
        <dbReference type="ARBA" id="ARBA00004584"/>
    </source>
</evidence>
<evidence type="ECO:0000256" key="20">
    <source>
        <dbReference type="ARBA" id="ARBA00023242"/>
    </source>
</evidence>
<protein>
    <recommendedName>
        <fullName evidence="7">Death domain-associated protein 6</fullName>
    </recommendedName>
    <alternativeName>
        <fullName evidence="22">Daxx</fullName>
    </alternativeName>
</protein>
<evidence type="ECO:0000256" key="11">
    <source>
        <dbReference type="ARBA" id="ARBA00022499"/>
    </source>
</evidence>
<keyword evidence="13" id="KW-0053">Apoptosis</keyword>
<comment type="caution">
    <text evidence="27">The sequence shown here is derived from an EMBL/GenBank/DDBJ whole genome shotgun (WGS) entry which is preliminary data.</text>
</comment>
<dbReference type="FunFam" id="1.10.8.810:FF:000001">
    <property type="entry name" value="Death domain-associated protein 6"/>
    <property type="match status" value="1"/>
</dbReference>
<feature type="compositionally biased region" description="Polar residues" evidence="24">
    <location>
        <begin position="614"/>
        <end position="629"/>
    </location>
</feature>
<keyword evidence="11" id="KW-1017">Isopeptide bond</keyword>
<dbReference type="Gene3D" id="1.10.8.810">
    <property type="entry name" value="Daxx helical bundle domain"/>
    <property type="match status" value="1"/>
</dbReference>
<feature type="compositionally biased region" description="Low complexity" evidence="24">
    <location>
        <begin position="181"/>
        <end position="193"/>
    </location>
</feature>
<feature type="compositionally biased region" description="Acidic residues" evidence="24">
    <location>
        <begin position="456"/>
        <end position="515"/>
    </location>
</feature>
<keyword evidence="18" id="KW-0804">Transcription</keyword>
<sequence>MAIVSGVMDSIVILDDDEDDPQPCSSTSSSGARTNEKARKGSCPAPTHITQSPFASSKKESHVIQLENQRLFGEFLEHCATHTKDCTEGPAVMAFLKAKHSKASPEFLSSVEFRNTVGRCLTRAQSCRGRTFVYINELCTVLKQHATKKRQNLVTLPQQPETPSPPPPMPGPAGDQEAQGPAEPTEEQPSTSTPEEEEEKKKTAKASRRQIAYLENLLKVYYEEIRRLQEKELSLEDLKEEDSGYIQEHKLKRKMMKIYDKLCELKGCTTLTGRVIEQRVLYSGTRYPEINKKVERFINSPEAQMNPPDYSDILRVVRRANERYTLSLSRKQLTQIAQDAFRETGNRLQERRHLDMVFNFGSHLTDSYKPALDPALTDPTLARKLRANREVALSSLDEVISKYTLQQDDAEEEERRKRLERDKAKKETLAAQEGEGKTDEKDEESKKAEGERKGEEEEEEEGGESEVDEQQEEEDGDDEEEVSSDPDIEEELQASQEGADDEEDEEEEEETNASEEEQRLTLSCSDAEAEAEQNGAEDSQSASSSHGEAARAERKGVASPSQSEAATDMSSNGTLAKDESISTNHVADDKQKTNRDSVLAAGDRACPSPLAANQHPSPQSPALDSSNRVSPPVITESRSANCSPAPPSPVTVTPNSKKRKRTSKASTTACNGRYKHNRESDSDISLDMGVVSSSPLQADSTHIDSLPRSPSAAQSTPRPPRRTRSTCQPSATQRK</sequence>
<keyword evidence="9" id="KW-0963">Cytoplasm</keyword>
<keyword evidence="16" id="KW-0805">Transcription regulation</keyword>
<dbReference type="GO" id="GO:0042981">
    <property type="term" value="P:regulation of apoptotic process"/>
    <property type="evidence" value="ECO:0007669"/>
    <property type="project" value="TreeGrafter"/>
</dbReference>
<dbReference type="GO" id="GO:0003713">
    <property type="term" value="F:transcription coactivator activity"/>
    <property type="evidence" value="ECO:0007669"/>
    <property type="project" value="TreeGrafter"/>
</dbReference>
<evidence type="ECO:0000313" key="27">
    <source>
        <dbReference type="EMBL" id="KAI1902369.1"/>
    </source>
</evidence>
<dbReference type="Gene3D" id="1.20.58.2170">
    <property type="match status" value="1"/>
</dbReference>
<evidence type="ECO:0000259" key="26">
    <source>
        <dbReference type="Pfam" id="PF20920"/>
    </source>
</evidence>
<feature type="compositionally biased region" description="Polar residues" evidence="24">
    <location>
        <begin position="23"/>
        <end position="33"/>
    </location>
</feature>
<keyword evidence="20" id="KW-0539">Nucleus</keyword>
<evidence type="ECO:0000256" key="16">
    <source>
        <dbReference type="ARBA" id="ARBA00023015"/>
    </source>
</evidence>
<dbReference type="GO" id="GO:0005737">
    <property type="term" value="C:cytoplasm"/>
    <property type="evidence" value="ECO:0007669"/>
    <property type="project" value="UniProtKB-SubCell"/>
</dbReference>
<reference evidence="27" key="1">
    <citation type="submission" date="2021-01" db="EMBL/GenBank/DDBJ databases">
        <authorList>
            <person name="Zahm M."/>
            <person name="Roques C."/>
            <person name="Cabau C."/>
            <person name="Klopp C."/>
            <person name="Donnadieu C."/>
            <person name="Jouanno E."/>
            <person name="Lampietro C."/>
            <person name="Louis A."/>
            <person name="Herpin A."/>
            <person name="Echchiki A."/>
            <person name="Berthelot C."/>
            <person name="Parey E."/>
            <person name="Roest-Crollius H."/>
            <person name="Braasch I."/>
            <person name="Postlethwait J."/>
            <person name="Bobe J."/>
            <person name="Montfort J."/>
            <person name="Bouchez O."/>
            <person name="Begum T."/>
            <person name="Mejri S."/>
            <person name="Adams A."/>
            <person name="Chen W.-J."/>
            <person name="Guiguen Y."/>
        </authorList>
    </citation>
    <scope>NUCLEOTIDE SEQUENCE</scope>
    <source>
        <tissue evidence="27">Blood</tissue>
    </source>
</reference>
<evidence type="ECO:0000256" key="12">
    <source>
        <dbReference type="ARBA" id="ARBA00022553"/>
    </source>
</evidence>
<evidence type="ECO:0000256" key="5">
    <source>
        <dbReference type="ARBA" id="ARBA00004642"/>
    </source>
</evidence>
<dbReference type="InterPro" id="IPR046426">
    <property type="entry name" value="DAXX_histone-bd_sf"/>
</dbReference>
<organism evidence="27 28">
    <name type="scientific">Albula goreensis</name>
    <dbReference type="NCBI Taxonomy" id="1534307"/>
    <lineage>
        <taxon>Eukaryota</taxon>
        <taxon>Metazoa</taxon>
        <taxon>Chordata</taxon>
        <taxon>Craniata</taxon>
        <taxon>Vertebrata</taxon>
        <taxon>Euteleostomi</taxon>
        <taxon>Actinopterygii</taxon>
        <taxon>Neopterygii</taxon>
        <taxon>Teleostei</taxon>
        <taxon>Albuliformes</taxon>
        <taxon>Albulidae</taxon>
        <taxon>Albula</taxon>
    </lineage>
</organism>
<evidence type="ECO:0000256" key="24">
    <source>
        <dbReference type="SAM" id="MobiDB-lite"/>
    </source>
</evidence>
<feature type="compositionally biased region" description="Polar residues" evidence="24">
    <location>
        <begin position="536"/>
        <end position="546"/>
    </location>
</feature>
<keyword evidence="19" id="KW-0143">Chaperone</keyword>
<keyword evidence="10" id="KW-0678">Repressor</keyword>
<comment type="similarity">
    <text evidence="6">Belongs to the DAXX family.</text>
</comment>
<evidence type="ECO:0000256" key="23">
    <source>
        <dbReference type="SAM" id="Coils"/>
    </source>
</evidence>
<dbReference type="GO" id="GO:0006334">
    <property type="term" value="P:nucleosome assembly"/>
    <property type="evidence" value="ECO:0007669"/>
    <property type="project" value="TreeGrafter"/>
</dbReference>
<evidence type="ECO:0000256" key="9">
    <source>
        <dbReference type="ARBA" id="ARBA00022490"/>
    </source>
</evidence>
<dbReference type="InterPro" id="IPR031333">
    <property type="entry name" value="Daxx_N"/>
</dbReference>
<evidence type="ECO:0000259" key="25">
    <source>
        <dbReference type="Pfam" id="PF03344"/>
    </source>
</evidence>
<evidence type="ECO:0000256" key="1">
    <source>
        <dbReference type="ARBA" id="ARBA00004322"/>
    </source>
</evidence>
<dbReference type="InterPro" id="IPR038298">
    <property type="entry name" value="Daxx_N_sf"/>
</dbReference>
<dbReference type="GO" id="GO:0006915">
    <property type="term" value="P:apoptotic process"/>
    <property type="evidence" value="ECO:0007669"/>
    <property type="project" value="UniProtKB-KW"/>
</dbReference>
<dbReference type="EMBL" id="JAERUA010000003">
    <property type="protein sequence ID" value="KAI1902369.1"/>
    <property type="molecule type" value="Genomic_DNA"/>
</dbReference>
<dbReference type="AlphaFoldDB" id="A0A8T3DYH6"/>
<dbReference type="GO" id="GO:0016605">
    <property type="term" value="C:PML body"/>
    <property type="evidence" value="ECO:0007669"/>
    <property type="project" value="UniProtKB-SubCell"/>
</dbReference>
<evidence type="ECO:0000256" key="18">
    <source>
        <dbReference type="ARBA" id="ARBA00023163"/>
    </source>
</evidence>
<dbReference type="GO" id="GO:0003714">
    <property type="term" value="F:transcription corepressor activity"/>
    <property type="evidence" value="ECO:0007669"/>
    <property type="project" value="TreeGrafter"/>
</dbReference>
<dbReference type="CDD" id="cd13150">
    <property type="entry name" value="DAXX_histone_binding"/>
    <property type="match status" value="1"/>
</dbReference>
<dbReference type="CDD" id="cd13151">
    <property type="entry name" value="DAXX_helical_bundle"/>
    <property type="match status" value="1"/>
</dbReference>